<sequence length="67" mass="7400">MPRMTIELPADVNELIATIAKREGTNKIDVVRRTFAILKVAEREREKGNGLAIVDGDKKLVARLVGV</sequence>
<dbReference type="Proteomes" id="UP000584867">
    <property type="component" value="Unassembled WGS sequence"/>
</dbReference>
<proteinExistence type="predicted"/>
<name>A0A7W7ZNA0_9BACT</name>
<evidence type="ECO:0000313" key="2">
    <source>
        <dbReference type="Proteomes" id="UP000584867"/>
    </source>
</evidence>
<reference evidence="1 2" key="1">
    <citation type="submission" date="2020-08" db="EMBL/GenBank/DDBJ databases">
        <title>Genomic Encyclopedia of Type Strains, Phase IV (KMG-V): Genome sequencing to study the core and pangenomes of soil and plant-associated prokaryotes.</title>
        <authorList>
            <person name="Whitman W."/>
        </authorList>
    </citation>
    <scope>NUCLEOTIDE SEQUENCE [LARGE SCALE GENOMIC DNA]</scope>
    <source>
        <strain evidence="1 2">X5P3</strain>
    </source>
</reference>
<comment type="caution">
    <text evidence="1">The sequence shown here is derived from an EMBL/GenBank/DDBJ whole genome shotgun (WGS) entry which is preliminary data.</text>
</comment>
<dbReference type="RefSeq" id="WP_184253894.1">
    <property type="nucleotide sequence ID" value="NZ_JACHIO010000005.1"/>
</dbReference>
<protein>
    <recommendedName>
        <fullName evidence="3">Ribbon-helix-helix protein CopG domain-containing protein</fullName>
    </recommendedName>
</protein>
<organism evidence="1 2">
    <name type="scientific">Granulicella mallensis</name>
    <dbReference type="NCBI Taxonomy" id="940614"/>
    <lineage>
        <taxon>Bacteria</taxon>
        <taxon>Pseudomonadati</taxon>
        <taxon>Acidobacteriota</taxon>
        <taxon>Terriglobia</taxon>
        <taxon>Terriglobales</taxon>
        <taxon>Acidobacteriaceae</taxon>
        <taxon>Granulicella</taxon>
    </lineage>
</organism>
<gene>
    <name evidence="1" type="ORF">HDF15_001363</name>
</gene>
<dbReference type="AlphaFoldDB" id="A0A7W7ZNA0"/>
<accession>A0A7W7ZNA0</accession>
<dbReference type="EMBL" id="JACHIO010000005">
    <property type="protein sequence ID" value="MBB5063023.1"/>
    <property type="molecule type" value="Genomic_DNA"/>
</dbReference>
<evidence type="ECO:0008006" key="3">
    <source>
        <dbReference type="Google" id="ProtNLM"/>
    </source>
</evidence>
<evidence type="ECO:0000313" key="1">
    <source>
        <dbReference type="EMBL" id="MBB5063023.1"/>
    </source>
</evidence>